<sequence length="303" mass="32473">MWDDEVDVVCCGLGLGALAAAVAAVDADLDVFVARPGNLSSPESARPGGVVPWLGAGIEDPETREYFDELSADLDALAGSEPDTNLSIRTVGEWTPVTGRGRIAPFYGDRLREWAHRCLVSPYGVLYTRLTDRGTTPMKAASGEEIQVKVVGVLETDQATNPASALSDWLLAQVRERQIPISDNSTLQRIVFEEGEVLGAVIDTADGPLALRARHGVAIATDPHPAGPGAATGPLTEPGRPLQVGLVGYTASRFGRIELLQPETDGARSAFCHSGRNYDGRREPGRSHARRGREMHRYPPFGQ</sequence>
<dbReference type="Proteomes" id="UP001160130">
    <property type="component" value="Unassembled WGS sequence"/>
</dbReference>
<dbReference type="InterPro" id="IPR036188">
    <property type="entry name" value="FAD/NAD-bd_sf"/>
</dbReference>
<name>A0ABT6L261_9MYCO</name>
<dbReference type="Pfam" id="PF00890">
    <property type="entry name" value="FAD_binding_2"/>
    <property type="match status" value="1"/>
</dbReference>
<dbReference type="EMBL" id="JARXVE010000006">
    <property type="protein sequence ID" value="MDH6197047.1"/>
    <property type="molecule type" value="Genomic_DNA"/>
</dbReference>
<dbReference type="RefSeq" id="WP_280833670.1">
    <property type="nucleotide sequence ID" value="NZ_JARXVE010000006.1"/>
</dbReference>
<evidence type="ECO:0000313" key="6">
    <source>
        <dbReference type="Proteomes" id="UP001160130"/>
    </source>
</evidence>
<gene>
    <name evidence="5" type="ORF">M2272_003700</name>
</gene>
<dbReference type="SUPFAM" id="SSF51905">
    <property type="entry name" value="FAD/NAD(P)-binding domain"/>
    <property type="match status" value="1"/>
</dbReference>
<protein>
    <recommendedName>
        <fullName evidence="4">FAD-dependent oxidoreductase 2 FAD-binding domain-containing protein</fullName>
    </recommendedName>
</protein>
<keyword evidence="6" id="KW-1185">Reference proteome</keyword>
<dbReference type="Gene3D" id="3.50.50.60">
    <property type="entry name" value="FAD/NAD(P)-binding domain"/>
    <property type="match status" value="1"/>
</dbReference>
<feature type="domain" description="FAD-dependent oxidoreductase 2 FAD-binding" evidence="4">
    <location>
        <begin position="7"/>
        <end position="222"/>
    </location>
</feature>
<keyword evidence="1" id="KW-0285">Flavoprotein</keyword>
<accession>A0ABT6L261</accession>
<dbReference type="InterPro" id="IPR003953">
    <property type="entry name" value="FAD-dep_OxRdtase_2_FAD-bd"/>
</dbReference>
<evidence type="ECO:0000256" key="3">
    <source>
        <dbReference type="SAM" id="MobiDB-lite"/>
    </source>
</evidence>
<organism evidence="5 6">
    <name type="scientific">Mycolicibacterium frederiksbergense</name>
    <dbReference type="NCBI Taxonomy" id="117567"/>
    <lineage>
        <taxon>Bacteria</taxon>
        <taxon>Bacillati</taxon>
        <taxon>Actinomycetota</taxon>
        <taxon>Actinomycetes</taxon>
        <taxon>Mycobacteriales</taxon>
        <taxon>Mycobacteriaceae</taxon>
        <taxon>Mycolicibacterium</taxon>
    </lineage>
</organism>
<keyword evidence="2" id="KW-0560">Oxidoreductase</keyword>
<evidence type="ECO:0000256" key="1">
    <source>
        <dbReference type="ARBA" id="ARBA00022630"/>
    </source>
</evidence>
<evidence type="ECO:0000256" key="2">
    <source>
        <dbReference type="ARBA" id="ARBA00023002"/>
    </source>
</evidence>
<evidence type="ECO:0000313" key="5">
    <source>
        <dbReference type="EMBL" id="MDH6197047.1"/>
    </source>
</evidence>
<feature type="compositionally biased region" description="Basic and acidic residues" evidence="3">
    <location>
        <begin position="276"/>
        <end position="286"/>
    </location>
</feature>
<feature type="region of interest" description="Disordered" evidence="3">
    <location>
        <begin position="271"/>
        <end position="303"/>
    </location>
</feature>
<comment type="caution">
    <text evidence="5">The sequence shown here is derived from an EMBL/GenBank/DDBJ whole genome shotgun (WGS) entry which is preliminary data.</text>
</comment>
<proteinExistence type="predicted"/>
<reference evidence="5 6" key="1">
    <citation type="submission" date="2023-04" db="EMBL/GenBank/DDBJ databases">
        <title>Forest soil microbial communities from Buena Vista Peninsula, Colon Province, Panama.</title>
        <authorList>
            <person name="Bouskill N."/>
        </authorList>
    </citation>
    <scope>NUCLEOTIDE SEQUENCE [LARGE SCALE GENOMIC DNA]</scope>
    <source>
        <strain evidence="5 6">AC80</strain>
    </source>
</reference>
<evidence type="ECO:0000259" key="4">
    <source>
        <dbReference type="Pfam" id="PF00890"/>
    </source>
</evidence>